<name>X1KPM1_9ZZZZ</name>
<proteinExistence type="predicted"/>
<dbReference type="GO" id="GO:0016787">
    <property type="term" value="F:hydrolase activity"/>
    <property type="evidence" value="ECO:0007669"/>
    <property type="project" value="UniProtKB-KW"/>
</dbReference>
<dbReference type="InterPro" id="IPR020476">
    <property type="entry name" value="Nudix_hydrolase"/>
</dbReference>
<evidence type="ECO:0000259" key="2">
    <source>
        <dbReference type="PROSITE" id="PS51462"/>
    </source>
</evidence>
<accession>X1KPM1</accession>
<dbReference type="PROSITE" id="PS00893">
    <property type="entry name" value="NUDIX_BOX"/>
    <property type="match status" value="1"/>
</dbReference>
<dbReference type="PRINTS" id="PR00502">
    <property type="entry name" value="NUDIXFAMILY"/>
</dbReference>
<evidence type="ECO:0000256" key="1">
    <source>
        <dbReference type="ARBA" id="ARBA00022801"/>
    </source>
</evidence>
<dbReference type="Gene3D" id="3.90.79.10">
    <property type="entry name" value="Nucleoside Triphosphate Pyrophosphohydrolase"/>
    <property type="match status" value="1"/>
</dbReference>
<dbReference type="AlphaFoldDB" id="X1KPM1"/>
<dbReference type="Pfam" id="PF00293">
    <property type="entry name" value="NUDIX"/>
    <property type="match status" value="1"/>
</dbReference>
<dbReference type="PROSITE" id="PS51462">
    <property type="entry name" value="NUDIX"/>
    <property type="match status" value="1"/>
</dbReference>
<dbReference type="EMBL" id="BARV01008820">
    <property type="protein sequence ID" value="GAI08638.1"/>
    <property type="molecule type" value="Genomic_DNA"/>
</dbReference>
<keyword evidence="1" id="KW-0378">Hydrolase</keyword>
<dbReference type="InterPro" id="IPR020084">
    <property type="entry name" value="NUDIX_hydrolase_CS"/>
</dbReference>
<feature type="domain" description="Nudix hydrolase" evidence="2">
    <location>
        <begin position="6"/>
        <end position="134"/>
    </location>
</feature>
<organism evidence="3">
    <name type="scientific">marine sediment metagenome</name>
    <dbReference type="NCBI Taxonomy" id="412755"/>
    <lineage>
        <taxon>unclassified sequences</taxon>
        <taxon>metagenomes</taxon>
        <taxon>ecological metagenomes</taxon>
    </lineage>
</organism>
<dbReference type="SUPFAM" id="SSF55811">
    <property type="entry name" value="Nudix"/>
    <property type="match status" value="1"/>
</dbReference>
<protein>
    <recommendedName>
        <fullName evidence="2">Nudix hydrolase domain-containing protein</fullName>
    </recommendedName>
</protein>
<reference evidence="3" key="1">
    <citation type="journal article" date="2014" name="Front. Microbiol.">
        <title>High frequency of phylogenetically diverse reductive dehalogenase-homologous genes in deep subseafloor sedimentary metagenomes.</title>
        <authorList>
            <person name="Kawai M."/>
            <person name="Futagami T."/>
            <person name="Toyoda A."/>
            <person name="Takaki Y."/>
            <person name="Nishi S."/>
            <person name="Hori S."/>
            <person name="Arai W."/>
            <person name="Tsubouchi T."/>
            <person name="Morono Y."/>
            <person name="Uchiyama I."/>
            <person name="Ito T."/>
            <person name="Fujiyama A."/>
            <person name="Inagaki F."/>
            <person name="Takami H."/>
        </authorList>
    </citation>
    <scope>NUCLEOTIDE SEQUENCE</scope>
    <source>
        <strain evidence="3">Expedition CK06-06</strain>
    </source>
</reference>
<evidence type="ECO:0000313" key="3">
    <source>
        <dbReference type="EMBL" id="GAI08638.1"/>
    </source>
</evidence>
<gene>
    <name evidence="3" type="ORF">S06H3_17609</name>
</gene>
<dbReference type="CDD" id="cd18873">
    <property type="entry name" value="NUDIX_NadM_like"/>
    <property type="match status" value="1"/>
</dbReference>
<feature type="non-terminal residue" evidence="3">
    <location>
        <position position="134"/>
    </location>
</feature>
<dbReference type="InterPro" id="IPR000086">
    <property type="entry name" value="NUDIX_hydrolase_dom"/>
</dbReference>
<dbReference type="InterPro" id="IPR015797">
    <property type="entry name" value="NUDIX_hydrolase-like_dom_sf"/>
</dbReference>
<dbReference type="PANTHER" id="PTHR43736">
    <property type="entry name" value="ADP-RIBOSE PYROPHOSPHATASE"/>
    <property type="match status" value="1"/>
</dbReference>
<sequence length="134" mass="15893">MKKPKSPILTTDAVILKDNKILLVRRSIYPFQGYWVLPGGHVNYGERVKEAIKREMKEELGIRVKVKRLIGVYSDPKRDPRYHTVSVVYLCQKTKGKIQLNQESSEFRFFSLKQPFSFYLLNFIIFRWSKPILR</sequence>
<comment type="caution">
    <text evidence="3">The sequence shown here is derived from an EMBL/GenBank/DDBJ whole genome shotgun (WGS) entry which is preliminary data.</text>
</comment>
<dbReference type="PANTHER" id="PTHR43736:SF1">
    <property type="entry name" value="DIHYDRONEOPTERIN TRIPHOSPHATE DIPHOSPHATASE"/>
    <property type="match status" value="1"/>
</dbReference>